<protein>
    <submittedName>
        <fullName evidence="2">VOC family protein</fullName>
    </submittedName>
</protein>
<dbReference type="PANTHER" id="PTHR36503:SF2">
    <property type="entry name" value="BLR2408 PROTEIN"/>
    <property type="match status" value="1"/>
</dbReference>
<dbReference type="Proteomes" id="UP001169764">
    <property type="component" value="Unassembled WGS sequence"/>
</dbReference>
<dbReference type="InterPro" id="IPR004360">
    <property type="entry name" value="Glyas_Fos-R_dOase_dom"/>
</dbReference>
<dbReference type="InterPro" id="IPR029068">
    <property type="entry name" value="Glyas_Bleomycin-R_OHBP_Dase"/>
</dbReference>
<comment type="caution">
    <text evidence="2">The sequence shown here is derived from an EMBL/GenBank/DDBJ whole genome shotgun (WGS) entry which is preliminary data.</text>
</comment>
<dbReference type="PROSITE" id="PS51819">
    <property type="entry name" value="VOC"/>
    <property type="match status" value="1"/>
</dbReference>
<keyword evidence="3" id="KW-1185">Reference proteome</keyword>
<evidence type="ECO:0000313" key="3">
    <source>
        <dbReference type="Proteomes" id="UP001169764"/>
    </source>
</evidence>
<sequence>MAKKIFVNLPVADVPAATAFYEAIGFEKHALFSNAQGSAMIWSETIHVMLLGLDFYRTFTGKEIIDAKRQSGALFALAFDSRAEVDAFTKAALAAGGRELHEPEDMGFMYSRAFEDPDGHGYGPFYMDMAAAEQTMAGGAVEPVAA</sequence>
<reference evidence="2" key="1">
    <citation type="submission" date="2023-07" db="EMBL/GenBank/DDBJ databases">
        <authorList>
            <person name="Kim M."/>
        </authorList>
    </citation>
    <scope>NUCLEOTIDE SEQUENCE</scope>
    <source>
        <strain evidence="2">BIUV-7</strain>
    </source>
</reference>
<feature type="domain" description="VOC" evidence="1">
    <location>
        <begin position="3"/>
        <end position="127"/>
    </location>
</feature>
<proteinExistence type="predicted"/>
<gene>
    <name evidence="2" type="ORF">Q4F19_06060</name>
</gene>
<accession>A0ABT8Y885</accession>
<dbReference type="PANTHER" id="PTHR36503">
    <property type="entry name" value="BLR2520 PROTEIN"/>
    <property type="match status" value="1"/>
</dbReference>
<dbReference type="Gene3D" id="3.10.180.10">
    <property type="entry name" value="2,3-Dihydroxybiphenyl 1,2-Dioxygenase, domain 1"/>
    <property type="match status" value="1"/>
</dbReference>
<name>A0ABT8Y885_9SPHN</name>
<dbReference type="RefSeq" id="WP_303540720.1">
    <property type="nucleotide sequence ID" value="NZ_JAUOTP010000002.1"/>
</dbReference>
<evidence type="ECO:0000259" key="1">
    <source>
        <dbReference type="PROSITE" id="PS51819"/>
    </source>
</evidence>
<dbReference type="InterPro" id="IPR037523">
    <property type="entry name" value="VOC_core"/>
</dbReference>
<evidence type="ECO:0000313" key="2">
    <source>
        <dbReference type="EMBL" id="MDO6413939.1"/>
    </source>
</evidence>
<dbReference type="SUPFAM" id="SSF54593">
    <property type="entry name" value="Glyoxalase/Bleomycin resistance protein/Dihydroxybiphenyl dioxygenase"/>
    <property type="match status" value="1"/>
</dbReference>
<dbReference type="EMBL" id="JAUOTP010000002">
    <property type="protein sequence ID" value="MDO6413939.1"/>
    <property type="molecule type" value="Genomic_DNA"/>
</dbReference>
<dbReference type="Pfam" id="PF00903">
    <property type="entry name" value="Glyoxalase"/>
    <property type="match status" value="1"/>
</dbReference>
<organism evidence="2 3">
    <name type="scientific">Sphingomonas natans</name>
    <dbReference type="NCBI Taxonomy" id="3063330"/>
    <lineage>
        <taxon>Bacteria</taxon>
        <taxon>Pseudomonadati</taxon>
        <taxon>Pseudomonadota</taxon>
        <taxon>Alphaproteobacteria</taxon>
        <taxon>Sphingomonadales</taxon>
        <taxon>Sphingomonadaceae</taxon>
        <taxon>Sphingomonas</taxon>
    </lineage>
</organism>